<dbReference type="PANTHER" id="PTHR33353">
    <property type="entry name" value="PUTATIVE (AFU_ORTHOLOGUE AFUA_1G12560)-RELATED"/>
    <property type="match status" value="1"/>
</dbReference>
<comment type="cofactor">
    <cofactor evidence="1">
        <name>Cu(2+)</name>
        <dbReference type="ChEBI" id="CHEBI:29036"/>
    </cofactor>
</comment>
<protein>
    <recommendedName>
        <fullName evidence="15">lytic cellulose monooxygenase (C4-dehydrogenating)</fullName>
        <ecNumber evidence="15">1.14.99.56</ecNumber>
    </recommendedName>
</protein>
<feature type="compositionally biased region" description="Low complexity" evidence="16">
    <location>
        <begin position="337"/>
        <end position="350"/>
    </location>
</feature>
<evidence type="ECO:0000256" key="9">
    <source>
        <dbReference type="ARBA" id="ARBA00023033"/>
    </source>
</evidence>
<reference evidence="21 22" key="1">
    <citation type="submission" date="2018-11" db="EMBL/GenBank/DDBJ databases">
        <title>Genome sequence and assembly of Colletotrichum sidae.</title>
        <authorList>
            <person name="Gan P."/>
            <person name="Shirasu K."/>
        </authorList>
    </citation>
    <scope>NUCLEOTIDE SEQUENCE [LARGE SCALE GENOMIC DNA]</scope>
    <source>
        <strain evidence="21 22">CBS 518.97</strain>
    </source>
</reference>
<feature type="transmembrane region" description="Helical" evidence="17">
    <location>
        <begin position="670"/>
        <end position="696"/>
    </location>
</feature>
<keyword evidence="6" id="KW-0136">Cellulose degradation</keyword>
<evidence type="ECO:0000256" key="15">
    <source>
        <dbReference type="ARBA" id="ARBA00047174"/>
    </source>
</evidence>
<keyword evidence="9" id="KW-0503">Monooxygenase</keyword>
<keyword evidence="7" id="KW-0560">Oxidoreductase</keyword>
<accession>A0A4R8T5F5</accession>
<dbReference type="PANTHER" id="PTHR33353:SF36">
    <property type="entry name" value="ENDO-BETA-1,4-GLUCANASE D"/>
    <property type="match status" value="1"/>
</dbReference>
<evidence type="ECO:0000256" key="2">
    <source>
        <dbReference type="ARBA" id="ARBA00004613"/>
    </source>
</evidence>
<evidence type="ECO:0000256" key="11">
    <source>
        <dbReference type="ARBA" id="ARBA00023277"/>
    </source>
</evidence>
<feature type="domain" description="CBM1" evidence="19">
    <location>
        <begin position="357"/>
        <end position="375"/>
    </location>
</feature>
<evidence type="ECO:0000259" key="19">
    <source>
        <dbReference type="Pfam" id="PF00734"/>
    </source>
</evidence>
<evidence type="ECO:0000256" key="14">
    <source>
        <dbReference type="ARBA" id="ARBA00045077"/>
    </source>
</evidence>
<dbReference type="InterPro" id="IPR000254">
    <property type="entry name" value="CBD"/>
</dbReference>
<keyword evidence="11" id="KW-0119">Carbohydrate metabolism</keyword>
<dbReference type="GO" id="GO:0004497">
    <property type="term" value="F:monooxygenase activity"/>
    <property type="evidence" value="ECO:0007669"/>
    <property type="project" value="UniProtKB-KW"/>
</dbReference>
<dbReference type="GO" id="GO:0030245">
    <property type="term" value="P:cellulose catabolic process"/>
    <property type="evidence" value="ECO:0007669"/>
    <property type="project" value="UniProtKB-KW"/>
</dbReference>
<evidence type="ECO:0000256" key="17">
    <source>
        <dbReference type="SAM" id="Phobius"/>
    </source>
</evidence>
<feature type="region of interest" description="Disordered" evidence="16">
    <location>
        <begin position="287"/>
        <end position="361"/>
    </location>
</feature>
<keyword evidence="10" id="KW-1015">Disulfide bond</keyword>
<evidence type="ECO:0000256" key="10">
    <source>
        <dbReference type="ARBA" id="ARBA00023157"/>
    </source>
</evidence>
<keyword evidence="17" id="KW-0472">Membrane</keyword>
<dbReference type="EMBL" id="QAPF01000252">
    <property type="protein sequence ID" value="TEA12453.1"/>
    <property type="molecule type" value="Genomic_DNA"/>
</dbReference>
<comment type="similarity">
    <text evidence="13">Belongs to the polysaccharide monooxygenase AA9 family.</text>
</comment>
<dbReference type="InterPro" id="IPR049892">
    <property type="entry name" value="AA9"/>
</dbReference>
<evidence type="ECO:0000259" key="20">
    <source>
        <dbReference type="Pfam" id="PF03443"/>
    </source>
</evidence>
<evidence type="ECO:0000256" key="7">
    <source>
        <dbReference type="ARBA" id="ARBA00023002"/>
    </source>
</evidence>
<sequence>MGIRRISHALVALASAASVTAHGHVTNVVINGVSYRNYIPVQDPYTNNPPLVAGWTIDQRDNGFVEPSAYTSPNIVCHRQAVAGKGRITVAAGDTIQLQWTEWPDSHKGPVIDWLANCNGPCNAVDKTSLKFFKIDGAGLINPPQRANKWAASILIDNGNAWLVRIPSNVAPGHYVLRHEIIALHSAGQSNGAQSYPQCINLEITGEGTFNPPGVAGTALYGANDPGIYYNIYRDNLNDYVVPGGDIISGGVTMLPQSRIQITASGSATPYGTTRAASSAVSSSVRFASSVPGSSSGPASQSSAAASTSNTPTRTIKSDDAPASSTLPPSQTPPPSTTFKTSTTAAAPPTGGQTQNMYGQCGGSDYNGPTLCPEPFAAGEGYQSMYGQCGGVNYAGATKKGLKWKYDSDLSIQYDDIADPSFEVAKLNFVKPQTPYVDLAYEGLGVRELGNEHARDKFLMYGPLEVLGTFSKDAKITNGYKDSNVKSFDLHSLDVFCVTTVLLAVKKSCVVKVTGSTLDGNTVNEDCGYDKEAASGNDVRCHLKKMRNLKSVSFKTKDPLLTVTVMDNLDITVKKSNCCKDGTGAAAGAMERKTYAQRIRPWSTPHPQPFRVMVLSWMHMAESLSSSGIIYAVLTSSIALGCGVGISPTYNTVLMENDHWQAADIGLINIGGVVGAVLGMMYCTFLGNPLVMWLACRHNGVHIPEHHLITMATPAVIGVGMLLLYGYTAPGGSTWWGPHMG</sequence>
<feature type="transmembrane region" description="Helical" evidence="17">
    <location>
        <begin position="708"/>
        <end position="727"/>
    </location>
</feature>
<keyword evidence="17" id="KW-0812">Transmembrane</keyword>
<keyword evidence="8" id="KW-0186">Copper</keyword>
<comment type="caution">
    <text evidence="21">The sequence shown here is derived from an EMBL/GenBank/DDBJ whole genome shotgun (WGS) entry which is preliminary data.</text>
</comment>
<feature type="chain" id="PRO_5020418065" description="lytic cellulose monooxygenase (C4-dehydrogenating)" evidence="18">
    <location>
        <begin position="22"/>
        <end position="741"/>
    </location>
</feature>
<dbReference type="EC" id="1.14.99.56" evidence="15"/>
<evidence type="ECO:0000256" key="5">
    <source>
        <dbReference type="ARBA" id="ARBA00022729"/>
    </source>
</evidence>
<evidence type="ECO:0000256" key="8">
    <source>
        <dbReference type="ARBA" id="ARBA00023008"/>
    </source>
</evidence>
<proteinExistence type="inferred from homology"/>
<dbReference type="SUPFAM" id="SSF57180">
    <property type="entry name" value="Cellulose-binding domain"/>
    <property type="match status" value="1"/>
</dbReference>
<feature type="signal peptide" evidence="18">
    <location>
        <begin position="1"/>
        <end position="21"/>
    </location>
</feature>
<evidence type="ECO:0000256" key="18">
    <source>
        <dbReference type="SAM" id="SignalP"/>
    </source>
</evidence>
<evidence type="ECO:0000256" key="4">
    <source>
        <dbReference type="ARBA" id="ARBA00022723"/>
    </source>
</evidence>
<comment type="subcellular location">
    <subcellularLocation>
        <location evidence="2">Secreted</location>
    </subcellularLocation>
</comment>
<evidence type="ECO:0000256" key="16">
    <source>
        <dbReference type="SAM" id="MobiDB-lite"/>
    </source>
</evidence>
<keyword evidence="4" id="KW-0479">Metal-binding</keyword>
<name>A0A4R8T5F5_9PEZI</name>
<evidence type="ECO:0000256" key="6">
    <source>
        <dbReference type="ARBA" id="ARBA00023001"/>
    </source>
</evidence>
<dbReference type="AlphaFoldDB" id="A0A4R8T5F5"/>
<evidence type="ECO:0000256" key="1">
    <source>
        <dbReference type="ARBA" id="ARBA00001973"/>
    </source>
</evidence>
<keyword evidence="12" id="KW-0624">Polysaccharide degradation</keyword>
<feature type="domain" description="Auxiliary Activity family 9 catalytic" evidence="20">
    <location>
        <begin position="22"/>
        <end position="236"/>
    </location>
</feature>
<dbReference type="GO" id="GO:0046872">
    <property type="term" value="F:metal ion binding"/>
    <property type="evidence" value="ECO:0007669"/>
    <property type="project" value="UniProtKB-KW"/>
</dbReference>
<dbReference type="Proteomes" id="UP000295604">
    <property type="component" value="Unassembled WGS sequence"/>
</dbReference>
<dbReference type="GO" id="GO:0030248">
    <property type="term" value="F:cellulose binding"/>
    <property type="evidence" value="ECO:0007669"/>
    <property type="project" value="InterPro"/>
</dbReference>
<feature type="compositionally biased region" description="Low complexity" evidence="16">
    <location>
        <begin position="287"/>
        <end position="329"/>
    </location>
</feature>
<organism evidence="21 22">
    <name type="scientific">Colletotrichum sidae</name>
    <dbReference type="NCBI Taxonomy" id="1347389"/>
    <lineage>
        <taxon>Eukaryota</taxon>
        <taxon>Fungi</taxon>
        <taxon>Dikarya</taxon>
        <taxon>Ascomycota</taxon>
        <taxon>Pezizomycotina</taxon>
        <taxon>Sordariomycetes</taxon>
        <taxon>Hypocreomycetidae</taxon>
        <taxon>Glomerellales</taxon>
        <taxon>Glomerellaceae</taxon>
        <taxon>Colletotrichum</taxon>
        <taxon>Colletotrichum orbiculare species complex</taxon>
    </lineage>
</organism>
<evidence type="ECO:0000256" key="12">
    <source>
        <dbReference type="ARBA" id="ARBA00023326"/>
    </source>
</evidence>
<dbReference type="InterPro" id="IPR035971">
    <property type="entry name" value="CBD_sf"/>
</dbReference>
<evidence type="ECO:0000313" key="21">
    <source>
        <dbReference type="EMBL" id="TEA12453.1"/>
    </source>
</evidence>
<keyword evidence="17" id="KW-1133">Transmembrane helix</keyword>
<dbReference type="GO" id="GO:0005576">
    <property type="term" value="C:extracellular region"/>
    <property type="evidence" value="ECO:0007669"/>
    <property type="project" value="UniProtKB-SubCell"/>
</dbReference>
<keyword evidence="3" id="KW-0964">Secreted</keyword>
<evidence type="ECO:0000256" key="13">
    <source>
        <dbReference type="ARBA" id="ARBA00044502"/>
    </source>
</evidence>
<gene>
    <name evidence="21" type="primary">cel61a-3</name>
    <name evidence="21" type="ORF">C8034_v003789</name>
</gene>
<feature type="transmembrane region" description="Helical" evidence="17">
    <location>
        <begin position="628"/>
        <end position="650"/>
    </location>
</feature>
<evidence type="ECO:0000256" key="3">
    <source>
        <dbReference type="ARBA" id="ARBA00022525"/>
    </source>
</evidence>
<dbReference type="Gene3D" id="2.70.50.70">
    <property type="match status" value="1"/>
</dbReference>
<keyword evidence="5 18" id="KW-0732">Signal</keyword>
<dbReference type="Pfam" id="PF03443">
    <property type="entry name" value="AA9"/>
    <property type="match status" value="1"/>
</dbReference>
<dbReference type="CDD" id="cd21175">
    <property type="entry name" value="LPMO_AA9"/>
    <property type="match status" value="1"/>
</dbReference>
<keyword evidence="22" id="KW-1185">Reference proteome</keyword>
<evidence type="ECO:0000313" key="22">
    <source>
        <dbReference type="Proteomes" id="UP000295604"/>
    </source>
</evidence>
<dbReference type="InterPro" id="IPR005103">
    <property type="entry name" value="AA9_LPMO"/>
</dbReference>
<dbReference type="Pfam" id="PF00734">
    <property type="entry name" value="CBM_1"/>
    <property type="match status" value="1"/>
</dbReference>
<comment type="catalytic activity">
    <reaction evidence="14">
        <text>[(1-&gt;4)-beta-D-glucosyl]n+m + reduced acceptor + O2 = 4-dehydro-beta-D-glucosyl-[(1-&gt;4)-beta-D-glucosyl]n-1 + [(1-&gt;4)-beta-D-glucosyl]m + acceptor + H2O.</text>
        <dbReference type="EC" id="1.14.99.56"/>
    </reaction>
</comment>